<reference evidence="2 3" key="1">
    <citation type="submission" date="2018-08" db="EMBL/GenBank/DDBJ databases">
        <title>Fibrisoma montanum sp. nov., isolated from Danxia mountain soil.</title>
        <authorList>
            <person name="Huang Y."/>
        </authorList>
    </citation>
    <scope>NUCLEOTIDE SEQUENCE [LARGE SCALE GENOMIC DNA]</scope>
    <source>
        <strain evidence="2 3">HYT19</strain>
    </source>
</reference>
<dbReference type="Proteomes" id="UP000283523">
    <property type="component" value="Unassembled WGS sequence"/>
</dbReference>
<sequence length="244" mass="26725">MMYRIFACTITNHGNHSTLTISAGLSQRQSFMKPVFISLFLLLSFATYAQNSKYDASKELRGNGRIVRETKTLQPFEVIEIEQFPADLTIEAGATTSSLTISLDENLRSYLQISNENGKLKLAFKDPAGKPFWISKATVNVSIKTPRLKQLKNGWSNSDIRVTGLAGESFDLVNEANADITLRGKVNTFDLVSSANGTIDADQLVVKTANVVTQANATVRINAQTVNEVKSGHANLVNVSTRPK</sequence>
<dbReference type="Pfam" id="PF10988">
    <property type="entry name" value="DUF2807"/>
    <property type="match status" value="1"/>
</dbReference>
<dbReference type="InterPro" id="IPR021255">
    <property type="entry name" value="DUF2807"/>
</dbReference>
<name>A0A418LVK8_9BACT</name>
<organism evidence="2 3">
    <name type="scientific">Fibrisoma montanum</name>
    <dbReference type="NCBI Taxonomy" id="2305895"/>
    <lineage>
        <taxon>Bacteria</taxon>
        <taxon>Pseudomonadati</taxon>
        <taxon>Bacteroidota</taxon>
        <taxon>Cytophagia</taxon>
        <taxon>Cytophagales</taxon>
        <taxon>Spirosomataceae</taxon>
        <taxon>Fibrisoma</taxon>
    </lineage>
</organism>
<comment type="caution">
    <text evidence="2">The sequence shown here is derived from an EMBL/GenBank/DDBJ whole genome shotgun (WGS) entry which is preliminary data.</text>
</comment>
<evidence type="ECO:0000259" key="1">
    <source>
        <dbReference type="Pfam" id="PF10988"/>
    </source>
</evidence>
<feature type="domain" description="Putative auto-transporter adhesin head GIN" evidence="1">
    <location>
        <begin position="76"/>
        <end position="225"/>
    </location>
</feature>
<dbReference type="AlphaFoldDB" id="A0A418LVK8"/>
<evidence type="ECO:0000313" key="3">
    <source>
        <dbReference type="Proteomes" id="UP000283523"/>
    </source>
</evidence>
<accession>A0A418LVK8</accession>
<proteinExistence type="predicted"/>
<dbReference type="Gene3D" id="2.160.20.120">
    <property type="match status" value="1"/>
</dbReference>
<keyword evidence="3" id="KW-1185">Reference proteome</keyword>
<dbReference type="EMBL" id="QXED01000021">
    <property type="protein sequence ID" value="RIV17262.1"/>
    <property type="molecule type" value="Genomic_DNA"/>
</dbReference>
<evidence type="ECO:0000313" key="2">
    <source>
        <dbReference type="EMBL" id="RIV17262.1"/>
    </source>
</evidence>
<protein>
    <recommendedName>
        <fullName evidence="1">Putative auto-transporter adhesin head GIN domain-containing protein</fullName>
    </recommendedName>
</protein>
<gene>
    <name evidence="2" type="ORF">DYU11_32665</name>
</gene>